<organism evidence="2 3">
    <name type="scientific">Pristionchus entomophagus</name>
    <dbReference type="NCBI Taxonomy" id="358040"/>
    <lineage>
        <taxon>Eukaryota</taxon>
        <taxon>Metazoa</taxon>
        <taxon>Ecdysozoa</taxon>
        <taxon>Nematoda</taxon>
        <taxon>Chromadorea</taxon>
        <taxon>Rhabditida</taxon>
        <taxon>Rhabditina</taxon>
        <taxon>Diplogasteromorpha</taxon>
        <taxon>Diplogasteroidea</taxon>
        <taxon>Neodiplogasteridae</taxon>
        <taxon>Pristionchus</taxon>
    </lineage>
</organism>
<dbReference type="AlphaFoldDB" id="A0AAV5U709"/>
<feature type="region of interest" description="Disordered" evidence="1">
    <location>
        <begin position="61"/>
        <end position="89"/>
    </location>
</feature>
<accession>A0AAV5U709</accession>
<proteinExistence type="predicted"/>
<evidence type="ECO:0000313" key="2">
    <source>
        <dbReference type="EMBL" id="GMT01950.1"/>
    </source>
</evidence>
<dbReference type="EMBL" id="BTSX01000005">
    <property type="protein sequence ID" value="GMT01950.1"/>
    <property type="molecule type" value="Genomic_DNA"/>
</dbReference>
<reference evidence="2" key="1">
    <citation type="submission" date="2023-10" db="EMBL/GenBank/DDBJ databases">
        <title>Genome assembly of Pristionchus species.</title>
        <authorList>
            <person name="Yoshida K."/>
            <person name="Sommer R.J."/>
        </authorList>
    </citation>
    <scope>NUCLEOTIDE SEQUENCE</scope>
    <source>
        <strain evidence="2">RS0144</strain>
    </source>
</reference>
<evidence type="ECO:0000256" key="1">
    <source>
        <dbReference type="SAM" id="MobiDB-lite"/>
    </source>
</evidence>
<feature type="compositionally biased region" description="Polar residues" evidence="1">
    <location>
        <begin position="74"/>
        <end position="88"/>
    </location>
</feature>
<sequence>MQLKYRNPSQGTRSLDQVTELFAAIGKAQPQMVDNSRNLTLLHFSRAFGVVMEEAIMRIDEKKKKRSNDESGNDNHITGSSNDNSSCSCEPKDDLLVSAAGAGAAPTGANGRPTAPVAIVAPVANSKKLKDSLLLPVAGTRASVPSPSPSVYGRPPSLVLSTGEPPKDSWQLPVAGSTGAYGRPPPSMFDGPTKAIDGIDK</sequence>
<protein>
    <submittedName>
        <fullName evidence="2">Uncharacterized protein</fullName>
    </submittedName>
</protein>
<gene>
    <name evidence="2" type="ORF">PENTCL1PPCAC_24124</name>
</gene>
<comment type="caution">
    <text evidence="2">The sequence shown here is derived from an EMBL/GenBank/DDBJ whole genome shotgun (WGS) entry which is preliminary data.</text>
</comment>
<feature type="region of interest" description="Disordered" evidence="1">
    <location>
        <begin position="140"/>
        <end position="201"/>
    </location>
</feature>
<keyword evidence="3" id="KW-1185">Reference proteome</keyword>
<name>A0AAV5U709_9BILA</name>
<dbReference type="Proteomes" id="UP001432027">
    <property type="component" value="Unassembled WGS sequence"/>
</dbReference>
<evidence type="ECO:0000313" key="3">
    <source>
        <dbReference type="Proteomes" id="UP001432027"/>
    </source>
</evidence>